<accession>A0ACC1CGC0</accession>
<gene>
    <name evidence="1" type="ORF">K1T71_013998</name>
</gene>
<evidence type="ECO:0000313" key="1">
    <source>
        <dbReference type="EMBL" id="KAJ0170627.1"/>
    </source>
</evidence>
<organism evidence="1 2">
    <name type="scientific">Dendrolimus kikuchii</name>
    <dbReference type="NCBI Taxonomy" id="765133"/>
    <lineage>
        <taxon>Eukaryota</taxon>
        <taxon>Metazoa</taxon>
        <taxon>Ecdysozoa</taxon>
        <taxon>Arthropoda</taxon>
        <taxon>Hexapoda</taxon>
        <taxon>Insecta</taxon>
        <taxon>Pterygota</taxon>
        <taxon>Neoptera</taxon>
        <taxon>Endopterygota</taxon>
        <taxon>Lepidoptera</taxon>
        <taxon>Glossata</taxon>
        <taxon>Ditrysia</taxon>
        <taxon>Bombycoidea</taxon>
        <taxon>Lasiocampidae</taxon>
        <taxon>Dendrolimus</taxon>
    </lineage>
</organism>
<reference evidence="1 2" key="1">
    <citation type="journal article" date="2021" name="Front. Genet.">
        <title>Chromosome-Level Genome Assembly Reveals Significant Gene Expansion in the Toll and IMD Signaling Pathways of Dendrolimus kikuchii.</title>
        <authorList>
            <person name="Zhou J."/>
            <person name="Wu P."/>
            <person name="Xiong Z."/>
            <person name="Liu N."/>
            <person name="Zhao N."/>
            <person name="Ji M."/>
            <person name="Qiu Y."/>
            <person name="Yang B."/>
        </authorList>
    </citation>
    <scope>NUCLEOTIDE SEQUENCE [LARGE SCALE GENOMIC DNA]</scope>
    <source>
        <strain evidence="1">Ann1</strain>
    </source>
</reference>
<evidence type="ECO:0000313" key="2">
    <source>
        <dbReference type="Proteomes" id="UP000824533"/>
    </source>
</evidence>
<comment type="caution">
    <text evidence="1">The sequence shown here is derived from an EMBL/GenBank/DDBJ whole genome shotgun (WGS) entry which is preliminary data.</text>
</comment>
<dbReference type="EMBL" id="CM034413">
    <property type="protein sequence ID" value="KAJ0170627.1"/>
    <property type="molecule type" value="Genomic_DNA"/>
</dbReference>
<name>A0ACC1CGC0_9NEOP</name>
<sequence>MAAITCDFSFLHPIAPHSQLLIACLLVVGVISEPPSVGYNYQLPKTDLHTNFRAPSRNYLPPSTGYSAPSSNYLPPTFNSNPRRESHNQDHGFPDTHGHENQVPKSYEFGYSVKDAHSGNDYNRRESSDGNVVRGEYRVQLPDGRTQIVTYHADWQTGFHAEVRYEGDAKYPDLNTNQHGYNYDPPNYTGSLTGFNQQTRYKPSTVYGPTGFH</sequence>
<dbReference type="Proteomes" id="UP000824533">
    <property type="component" value="Linkage Group LG27"/>
</dbReference>
<keyword evidence="2" id="KW-1185">Reference proteome</keyword>
<proteinExistence type="predicted"/>
<protein>
    <submittedName>
        <fullName evidence="1">Uncharacterized protein</fullName>
    </submittedName>
</protein>